<comment type="caution">
    <text evidence="2">The sequence shown here is derived from an EMBL/GenBank/DDBJ whole genome shotgun (WGS) entry which is preliminary data.</text>
</comment>
<sequence length="69" mass="7541">MVVGVFQAHPVGGLANLLLLPLVLAWQVPPARWLRAELLRDFRCLVGNFHTAAEESQYSVGFDSTSTSS</sequence>
<keyword evidence="3" id="KW-1185">Reference proteome</keyword>
<dbReference type="AlphaFoldDB" id="A0A9D4T0D8"/>
<accession>A0A9D4T0D8</accession>
<evidence type="ECO:0000313" key="3">
    <source>
        <dbReference type="Proteomes" id="UP000821837"/>
    </source>
</evidence>
<dbReference type="Proteomes" id="UP000821837">
    <property type="component" value="Chromosome 3"/>
</dbReference>
<reference evidence="2" key="2">
    <citation type="submission" date="2021-09" db="EMBL/GenBank/DDBJ databases">
        <authorList>
            <person name="Jia N."/>
            <person name="Wang J."/>
            <person name="Shi W."/>
            <person name="Du L."/>
            <person name="Sun Y."/>
            <person name="Zhan W."/>
            <person name="Jiang J."/>
            <person name="Wang Q."/>
            <person name="Zhang B."/>
            <person name="Ji P."/>
            <person name="Sakyi L.B."/>
            <person name="Cui X."/>
            <person name="Yuan T."/>
            <person name="Jiang B."/>
            <person name="Yang W."/>
            <person name="Lam T.T.-Y."/>
            <person name="Chang Q."/>
            <person name="Ding S."/>
            <person name="Wang X."/>
            <person name="Zhu J."/>
            <person name="Ruan X."/>
            <person name="Zhao L."/>
            <person name="Wei J."/>
            <person name="Que T."/>
            <person name="Du C."/>
            <person name="Cheng J."/>
            <person name="Dai P."/>
            <person name="Han X."/>
            <person name="Huang E."/>
            <person name="Gao Y."/>
            <person name="Liu J."/>
            <person name="Shao H."/>
            <person name="Ye R."/>
            <person name="Li L."/>
            <person name="Wei W."/>
            <person name="Wang X."/>
            <person name="Wang C."/>
            <person name="Huo Q."/>
            <person name="Li W."/>
            <person name="Guo W."/>
            <person name="Chen H."/>
            <person name="Chen S."/>
            <person name="Zhou L."/>
            <person name="Zhou L."/>
            <person name="Ni X."/>
            <person name="Tian J."/>
            <person name="Zhou Y."/>
            <person name="Sheng Y."/>
            <person name="Liu T."/>
            <person name="Pan Y."/>
            <person name="Xia L."/>
            <person name="Li J."/>
            <person name="Zhao F."/>
            <person name="Cao W."/>
        </authorList>
    </citation>
    <scope>NUCLEOTIDE SEQUENCE</scope>
    <source>
        <strain evidence="2">Rsan-2018</strain>
        <tissue evidence="2">Larvae</tissue>
    </source>
</reference>
<evidence type="ECO:0000256" key="1">
    <source>
        <dbReference type="SAM" id="Phobius"/>
    </source>
</evidence>
<organism evidence="2 3">
    <name type="scientific">Rhipicephalus sanguineus</name>
    <name type="common">Brown dog tick</name>
    <name type="synonym">Ixodes sanguineus</name>
    <dbReference type="NCBI Taxonomy" id="34632"/>
    <lineage>
        <taxon>Eukaryota</taxon>
        <taxon>Metazoa</taxon>
        <taxon>Ecdysozoa</taxon>
        <taxon>Arthropoda</taxon>
        <taxon>Chelicerata</taxon>
        <taxon>Arachnida</taxon>
        <taxon>Acari</taxon>
        <taxon>Parasitiformes</taxon>
        <taxon>Ixodida</taxon>
        <taxon>Ixodoidea</taxon>
        <taxon>Ixodidae</taxon>
        <taxon>Rhipicephalinae</taxon>
        <taxon>Rhipicephalus</taxon>
        <taxon>Rhipicephalus</taxon>
    </lineage>
</organism>
<keyword evidence="1" id="KW-0472">Membrane</keyword>
<keyword evidence="1" id="KW-1133">Transmembrane helix</keyword>
<protein>
    <submittedName>
        <fullName evidence="2">Uncharacterized protein</fullName>
    </submittedName>
</protein>
<reference evidence="2" key="1">
    <citation type="journal article" date="2020" name="Cell">
        <title>Large-Scale Comparative Analyses of Tick Genomes Elucidate Their Genetic Diversity and Vector Capacities.</title>
        <authorList>
            <consortium name="Tick Genome and Microbiome Consortium (TIGMIC)"/>
            <person name="Jia N."/>
            <person name="Wang J."/>
            <person name="Shi W."/>
            <person name="Du L."/>
            <person name="Sun Y."/>
            <person name="Zhan W."/>
            <person name="Jiang J.F."/>
            <person name="Wang Q."/>
            <person name="Zhang B."/>
            <person name="Ji P."/>
            <person name="Bell-Sakyi L."/>
            <person name="Cui X.M."/>
            <person name="Yuan T.T."/>
            <person name="Jiang B.G."/>
            <person name="Yang W.F."/>
            <person name="Lam T.T."/>
            <person name="Chang Q.C."/>
            <person name="Ding S.J."/>
            <person name="Wang X.J."/>
            <person name="Zhu J.G."/>
            <person name="Ruan X.D."/>
            <person name="Zhao L."/>
            <person name="Wei J.T."/>
            <person name="Ye R.Z."/>
            <person name="Que T.C."/>
            <person name="Du C.H."/>
            <person name="Zhou Y.H."/>
            <person name="Cheng J.X."/>
            <person name="Dai P.F."/>
            <person name="Guo W.B."/>
            <person name="Han X.H."/>
            <person name="Huang E.J."/>
            <person name="Li L.F."/>
            <person name="Wei W."/>
            <person name="Gao Y.C."/>
            <person name="Liu J.Z."/>
            <person name="Shao H.Z."/>
            <person name="Wang X."/>
            <person name="Wang C.C."/>
            <person name="Yang T.C."/>
            <person name="Huo Q.B."/>
            <person name="Li W."/>
            <person name="Chen H.Y."/>
            <person name="Chen S.E."/>
            <person name="Zhou L.G."/>
            <person name="Ni X.B."/>
            <person name="Tian J.H."/>
            <person name="Sheng Y."/>
            <person name="Liu T."/>
            <person name="Pan Y.S."/>
            <person name="Xia L.Y."/>
            <person name="Li J."/>
            <person name="Zhao F."/>
            <person name="Cao W.C."/>
        </authorList>
    </citation>
    <scope>NUCLEOTIDE SEQUENCE</scope>
    <source>
        <strain evidence="2">Rsan-2018</strain>
    </source>
</reference>
<keyword evidence="1" id="KW-0812">Transmembrane</keyword>
<gene>
    <name evidence="2" type="ORF">HPB52_010226</name>
</gene>
<evidence type="ECO:0000313" key="2">
    <source>
        <dbReference type="EMBL" id="KAH7961542.1"/>
    </source>
</evidence>
<feature type="transmembrane region" description="Helical" evidence="1">
    <location>
        <begin position="6"/>
        <end position="26"/>
    </location>
</feature>
<name>A0A9D4T0D8_RHISA</name>
<proteinExistence type="predicted"/>
<dbReference type="EMBL" id="JABSTV010001249">
    <property type="protein sequence ID" value="KAH7961542.1"/>
    <property type="molecule type" value="Genomic_DNA"/>
</dbReference>